<gene>
    <name evidence="1" type="ORF">FD25_GL002453</name>
</gene>
<evidence type="ECO:0000313" key="1">
    <source>
        <dbReference type="EMBL" id="KRK95992.1"/>
    </source>
</evidence>
<dbReference type="InterPro" id="IPR029039">
    <property type="entry name" value="Flavoprotein-like_sf"/>
</dbReference>
<sequence length="141" mass="15023">MTVAIRYQTRNGNTEAFAKEIAQVAGVPAEDVKTPVAEADILFFGGGTYFMRPDKSASAFMESLDPAKVKQIAFFTTSGGPEAVTDKALTKIADEKGIPVIGHFHQVMGGKGMKILGSSGGVLKDNQVQLVKEFAKKMLNA</sequence>
<dbReference type="EMBL" id="AZDV01000005">
    <property type="protein sequence ID" value="KRK95992.1"/>
    <property type="molecule type" value="Genomic_DNA"/>
</dbReference>
<evidence type="ECO:0000313" key="2">
    <source>
        <dbReference type="Proteomes" id="UP000051955"/>
    </source>
</evidence>
<dbReference type="AlphaFoldDB" id="A0A0R1LK95"/>
<accession>A0A0R1LK95</accession>
<dbReference type="PATRIC" id="fig|1423715.3.peg.2531"/>
<dbReference type="Gene3D" id="3.40.50.360">
    <property type="match status" value="1"/>
</dbReference>
<dbReference type="SUPFAM" id="SSF52218">
    <property type="entry name" value="Flavoproteins"/>
    <property type="match status" value="1"/>
</dbReference>
<organism evidence="1 2">
    <name type="scientific">Levilactobacillus acidifarinae DSM 19394 = JCM 15949</name>
    <dbReference type="NCBI Taxonomy" id="1423715"/>
    <lineage>
        <taxon>Bacteria</taxon>
        <taxon>Bacillati</taxon>
        <taxon>Bacillota</taxon>
        <taxon>Bacilli</taxon>
        <taxon>Lactobacillales</taxon>
        <taxon>Lactobacillaceae</taxon>
        <taxon>Levilactobacillus</taxon>
    </lineage>
</organism>
<evidence type="ECO:0008006" key="3">
    <source>
        <dbReference type="Google" id="ProtNLM"/>
    </source>
</evidence>
<reference evidence="1 2" key="1">
    <citation type="journal article" date="2015" name="Genome Announc.">
        <title>Expanding the biotechnology potential of lactobacilli through comparative genomics of 213 strains and associated genera.</title>
        <authorList>
            <person name="Sun Z."/>
            <person name="Harris H.M."/>
            <person name="McCann A."/>
            <person name="Guo C."/>
            <person name="Argimon S."/>
            <person name="Zhang W."/>
            <person name="Yang X."/>
            <person name="Jeffery I.B."/>
            <person name="Cooney J.C."/>
            <person name="Kagawa T.F."/>
            <person name="Liu W."/>
            <person name="Song Y."/>
            <person name="Salvetti E."/>
            <person name="Wrobel A."/>
            <person name="Rasinkangas P."/>
            <person name="Parkhill J."/>
            <person name="Rea M.C."/>
            <person name="O'Sullivan O."/>
            <person name="Ritari J."/>
            <person name="Douillard F.P."/>
            <person name="Paul Ross R."/>
            <person name="Yang R."/>
            <person name="Briner A.E."/>
            <person name="Felis G.E."/>
            <person name="de Vos W.M."/>
            <person name="Barrangou R."/>
            <person name="Klaenhammer T.R."/>
            <person name="Caufield P.W."/>
            <person name="Cui Y."/>
            <person name="Zhang H."/>
            <person name="O'Toole P.W."/>
        </authorList>
    </citation>
    <scope>NUCLEOTIDE SEQUENCE [LARGE SCALE GENOMIC DNA]</scope>
    <source>
        <strain evidence="1 2">DSM 19394</strain>
    </source>
</reference>
<dbReference type="RefSeq" id="WP_057801306.1">
    <property type="nucleotide sequence ID" value="NZ_AZDV01000005.1"/>
</dbReference>
<proteinExistence type="predicted"/>
<comment type="caution">
    <text evidence="1">The sequence shown here is derived from an EMBL/GenBank/DDBJ whole genome shotgun (WGS) entry which is preliminary data.</text>
</comment>
<keyword evidence="2" id="KW-1185">Reference proteome</keyword>
<name>A0A0R1LK95_9LACO</name>
<dbReference type="OrthoDB" id="1739094at2"/>
<protein>
    <recommendedName>
        <fullName evidence="3">Flavoprotein</fullName>
    </recommendedName>
</protein>
<dbReference type="STRING" id="1423715.FD25_GL002453"/>
<dbReference type="Proteomes" id="UP000051955">
    <property type="component" value="Unassembled WGS sequence"/>
</dbReference>